<keyword evidence="4" id="KW-1185">Reference proteome</keyword>
<dbReference type="InterPro" id="IPR013658">
    <property type="entry name" value="SGL"/>
</dbReference>
<comment type="caution">
    <text evidence="3">The sequence shown here is derived from an EMBL/GenBank/DDBJ whole genome shotgun (WGS) entry which is preliminary data.</text>
</comment>
<evidence type="ECO:0000313" key="4">
    <source>
        <dbReference type="Proteomes" id="UP001500888"/>
    </source>
</evidence>
<dbReference type="PANTHER" id="PTHR10907:SF47">
    <property type="entry name" value="REGUCALCIN"/>
    <property type="match status" value="1"/>
</dbReference>
<dbReference type="EMBL" id="BAAAZR010000001">
    <property type="protein sequence ID" value="GAA3790139.1"/>
    <property type="molecule type" value="Genomic_DNA"/>
</dbReference>
<organism evidence="3 4">
    <name type="scientific">Sphaerisporangium flaviroseum</name>
    <dbReference type="NCBI Taxonomy" id="509199"/>
    <lineage>
        <taxon>Bacteria</taxon>
        <taxon>Bacillati</taxon>
        <taxon>Actinomycetota</taxon>
        <taxon>Actinomycetes</taxon>
        <taxon>Streptosporangiales</taxon>
        <taxon>Streptosporangiaceae</taxon>
        <taxon>Sphaerisporangium</taxon>
    </lineage>
</organism>
<comment type="similarity">
    <text evidence="1">Belongs to the SMP-30/CGR1 family.</text>
</comment>
<evidence type="ECO:0000313" key="3">
    <source>
        <dbReference type="EMBL" id="GAA3790139.1"/>
    </source>
</evidence>
<dbReference type="RefSeq" id="WP_344933898.1">
    <property type="nucleotide sequence ID" value="NZ_BAAAZR010000001.1"/>
</dbReference>
<protein>
    <submittedName>
        <fullName evidence="3">SMP-30/gluconolactonase/LRE family protein</fullName>
    </submittedName>
</protein>
<dbReference type="PRINTS" id="PR01790">
    <property type="entry name" value="SMP30FAMILY"/>
</dbReference>
<name>A0ABP7HEJ7_9ACTN</name>
<evidence type="ECO:0000256" key="1">
    <source>
        <dbReference type="ARBA" id="ARBA00008853"/>
    </source>
</evidence>
<dbReference type="Gene3D" id="2.120.10.30">
    <property type="entry name" value="TolB, C-terminal domain"/>
    <property type="match status" value="1"/>
</dbReference>
<dbReference type="Proteomes" id="UP001500888">
    <property type="component" value="Unassembled WGS sequence"/>
</dbReference>
<proteinExistence type="inferred from homology"/>
<sequence>MTSVFWDGRATLGEGPLWDARIDALHWVDIVEGTVYTQAADAERPARIHVGAQVGCLGLTDDPHVLVAAMRTGWHLLDVRTGDRAFLADPEADRPACRFNDGSVDPAGRFWTGSLEDGETRREGRLYRLDADGAYTVVDEGFYCPNGIDWSPDGRWMYFVDSRDDVIYRYAFDVESGEATARQVFADTSALPGIPDGLRVDAAGDVWCAFWDGAHVTRFTSGGAVAERVGVPVIRPTSIAFGGPRLQTMYITSASIGLTSSQLDMRPPAGAVLRHDVDTPGRPSTPFRFAREVIA</sequence>
<dbReference type="PANTHER" id="PTHR10907">
    <property type="entry name" value="REGUCALCIN"/>
    <property type="match status" value="1"/>
</dbReference>
<accession>A0ABP7HEJ7</accession>
<dbReference type="SUPFAM" id="SSF63829">
    <property type="entry name" value="Calcium-dependent phosphotriesterase"/>
    <property type="match status" value="1"/>
</dbReference>
<dbReference type="InterPro" id="IPR005511">
    <property type="entry name" value="SMP-30"/>
</dbReference>
<evidence type="ECO:0000259" key="2">
    <source>
        <dbReference type="Pfam" id="PF08450"/>
    </source>
</evidence>
<reference evidence="4" key="1">
    <citation type="journal article" date="2019" name="Int. J. Syst. Evol. Microbiol.">
        <title>The Global Catalogue of Microorganisms (GCM) 10K type strain sequencing project: providing services to taxonomists for standard genome sequencing and annotation.</title>
        <authorList>
            <consortium name="The Broad Institute Genomics Platform"/>
            <consortium name="The Broad Institute Genome Sequencing Center for Infectious Disease"/>
            <person name="Wu L."/>
            <person name="Ma J."/>
        </authorList>
    </citation>
    <scope>NUCLEOTIDE SEQUENCE [LARGE SCALE GENOMIC DNA]</scope>
    <source>
        <strain evidence="4">JCM 16908</strain>
    </source>
</reference>
<dbReference type="InterPro" id="IPR011042">
    <property type="entry name" value="6-blade_b-propeller_TolB-like"/>
</dbReference>
<dbReference type="Pfam" id="PF08450">
    <property type="entry name" value="SGL"/>
    <property type="match status" value="1"/>
</dbReference>
<feature type="domain" description="SMP-30/Gluconolactonase/LRE-like region" evidence="2">
    <location>
        <begin position="12"/>
        <end position="255"/>
    </location>
</feature>
<gene>
    <name evidence="3" type="ORF">GCM10022226_06270</name>
</gene>